<dbReference type="PANTHER" id="PTHR34315:SF1">
    <property type="entry name" value="INTRADIOL RING-CLEAVAGE DIOXYGENASES DOMAIN-CONTAINING PROTEIN-RELATED"/>
    <property type="match status" value="1"/>
</dbReference>
<reference evidence="4" key="1">
    <citation type="submission" date="2016-11" db="EMBL/GenBank/DDBJ databases">
        <authorList>
            <person name="Varghese N."/>
            <person name="Submissions S."/>
        </authorList>
    </citation>
    <scope>NUCLEOTIDE SEQUENCE [LARGE SCALE GENOMIC DNA]</scope>
    <source>
        <strain evidence="4">DSM 24724</strain>
    </source>
</reference>
<evidence type="ECO:0000313" key="4">
    <source>
        <dbReference type="Proteomes" id="UP000184028"/>
    </source>
</evidence>
<evidence type="ECO:0000256" key="1">
    <source>
        <dbReference type="SAM" id="MobiDB-lite"/>
    </source>
</evidence>
<keyword evidence="3" id="KW-0560">Oxidoreductase</keyword>
<feature type="region of interest" description="Disordered" evidence="1">
    <location>
        <begin position="34"/>
        <end position="56"/>
    </location>
</feature>
<sequence length="236" mass="25331">MDRKRFIRNGFLGIASLATASQLLESCSKNDNDHTDTAASGDGSCTISPSETKGPFPIKTPSQLVLENIKSDRVGIALLINLVIENKNNNCAPLAGVLVDVWHCDKDGNYSEYGGTSMQQTDYTSVHFLRGRQTTNTKGEVSFISIFPGWYQGRAPHVHVEVLSNSGSSLLVTQIAFPENVSSTVYSSANYAAHGQADTSNTKDNVFSDSLADELATLTGNLTDGYTLSKTITVNG</sequence>
<dbReference type="GO" id="GO:0008199">
    <property type="term" value="F:ferric iron binding"/>
    <property type="evidence" value="ECO:0007669"/>
    <property type="project" value="InterPro"/>
</dbReference>
<dbReference type="GO" id="GO:0016702">
    <property type="term" value="F:oxidoreductase activity, acting on single donors with incorporation of molecular oxygen, incorporation of two atoms of oxygen"/>
    <property type="evidence" value="ECO:0007669"/>
    <property type="project" value="InterPro"/>
</dbReference>
<protein>
    <submittedName>
        <fullName evidence="3">Dioxygenase</fullName>
    </submittedName>
</protein>
<feature type="domain" description="Intradiol ring-cleavage dioxygenases" evidence="2">
    <location>
        <begin position="72"/>
        <end position="179"/>
    </location>
</feature>
<dbReference type="AlphaFoldDB" id="A0A1M7JC18"/>
<dbReference type="Proteomes" id="UP000184028">
    <property type="component" value="Unassembled WGS sequence"/>
</dbReference>
<dbReference type="STRING" id="946677.SAMN05444484_106258"/>
<organism evidence="3 4">
    <name type="scientific">Flavobacterium chilense</name>
    <dbReference type="NCBI Taxonomy" id="946677"/>
    <lineage>
        <taxon>Bacteria</taxon>
        <taxon>Pseudomonadati</taxon>
        <taxon>Bacteroidota</taxon>
        <taxon>Flavobacteriia</taxon>
        <taxon>Flavobacteriales</taxon>
        <taxon>Flavobacteriaceae</taxon>
        <taxon>Flavobacterium</taxon>
    </lineage>
</organism>
<dbReference type="PANTHER" id="PTHR34315">
    <property type="match status" value="1"/>
</dbReference>
<name>A0A1M7JC18_9FLAO</name>
<accession>A0A1M7JC18</accession>
<dbReference type="Gene3D" id="2.60.130.10">
    <property type="entry name" value="Aromatic compound dioxygenase"/>
    <property type="match status" value="1"/>
</dbReference>
<dbReference type="InterPro" id="IPR000627">
    <property type="entry name" value="Intradiol_dOase_C"/>
</dbReference>
<keyword evidence="4" id="KW-1185">Reference proteome</keyword>
<dbReference type="SUPFAM" id="SSF49482">
    <property type="entry name" value="Aromatic compound dioxygenase"/>
    <property type="match status" value="1"/>
</dbReference>
<dbReference type="InterPro" id="IPR015889">
    <property type="entry name" value="Intradiol_dOase_core"/>
</dbReference>
<evidence type="ECO:0000313" key="3">
    <source>
        <dbReference type="EMBL" id="SHM50461.1"/>
    </source>
</evidence>
<dbReference type="EMBL" id="FRBT01000006">
    <property type="protein sequence ID" value="SHM50461.1"/>
    <property type="molecule type" value="Genomic_DNA"/>
</dbReference>
<dbReference type="Pfam" id="PF00775">
    <property type="entry name" value="Dioxygenase_C"/>
    <property type="match status" value="1"/>
</dbReference>
<evidence type="ECO:0000259" key="2">
    <source>
        <dbReference type="Pfam" id="PF00775"/>
    </source>
</evidence>
<gene>
    <name evidence="3" type="ORF">SAMN05444484_106258</name>
</gene>
<dbReference type="RefSeq" id="WP_068844116.1">
    <property type="nucleotide sequence ID" value="NZ_FRBT01000006.1"/>
</dbReference>
<proteinExistence type="predicted"/>
<keyword evidence="3" id="KW-0223">Dioxygenase</keyword>
<dbReference type="OrthoDB" id="9800887at2"/>